<feature type="domain" description="PDZ" evidence="18">
    <location>
        <begin position="502"/>
        <end position="574"/>
    </location>
</feature>
<feature type="binding site" evidence="13">
    <location>
        <position position="895"/>
    </location>
    <ligand>
        <name>substrate</name>
    </ligand>
</feature>
<accession>A0A673W1N9</accession>
<dbReference type="PROSITE" id="PS50057">
    <property type="entry name" value="FERM_3"/>
    <property type="match status" value="1"/>
</dbReference>
<dbReference type="SUPFAM" id="SSF47031">
    <property type="entry name" value="Second domain of FERM"/>
    <property type="match status" value="1"/>
</dbReference>
<dbReference type="GO" id="GO:0004725">
    <property type="term" value="F:protein tyrosine phosphatase activity"/>
    <property type="evidence" value="ECO:0007669"/>
    <property type="project" value="UniProtKB-EC"/>
</dbReference>
<dbReference type="PANTHER" id="PTHR45706">
    <property type="entry name" value="TYROSINE-PROTEIN PHOSPHATASE"/>
    <property type="match status" value="1"/>
</dbReference>
<dbReference type="FunFam" id="2.30.29.30:FF:000002">
    <property type="entry name" value="Band 4.1-like protein 5 isoform 1"/>
    <property type="match status" value="1"/>
</dbReference>
<dbReference type="GeneTree" id="ENSGT00940000157211"/>
<feature type="region of interest" description="Disordered" evidence="14">
    <location>
        <begin position="357"/>
        <end position="412"/>
    </location>
</feature>
<dbReference type="PROSITE" id="PS50055">
    <property type="entry name" value="TYR_PHOSPHATASE_PTP"/>
    <property type="match status" value="1"/>
</dbReference>
<dbReference type="Pfam" id="PF00373">
    <property type="entry name" value="FERM_M"/>
    <property type="match status" value="1"/>
</dbReference>
<dbReference type="InterPro" id="IPR035963">
    <property type="entry name" value="FERM_2"/>
</dbReference>
<dbReference type="GO" id="GO:0008092">
    <property type="term" value="F:cytoskeletal protein binding"/>
    <property type="evidence" value="ECO:0007669"/>
    <property type="project" value="InterPro"/>
</dbReference>
<dbReference type="Pfam" id="PF00102">
    <property type="entry name" value="Y_phosphatase"/>
    <property type="match status" value="1"/>
</dbReference>
<dbReference type="SMART" id="SM00194">
    <property type="entry name" value="PTPc"/>
    <property type="match status" value="1"/>
</dbReference>
<dbReference type="PROSITE" id="PS50106">
    <property type="entry name" value="PDZ"/>
    <property type="match status" value="1"/>
</dbReference>
<dbReference type="Pfam" id="PF08736">
    <property type="entry name" value="FA"/>
    <property type="match status" value="1"/>
</dbReference>
<dbReference type="PROSITE" id="PS50056">
    <property type="entry name" value="TYR_PHOSPHATASE_2"/>
    <property type="match status" value="1"/>
</dbReference>
<dbReference type="SMART" id="SM01196">
    <property type="entry name" value="FERM_C"/>
    <property type="match status" value="1"/>
</dbReference>
<dbReference type="CDD" id="cd14473">
    <property type="entry name" value="FERM_B-lobe"/>
    <property type="match status" value="1"/>
</dbReference>
<evidence type="ECO:0000256" key="7">
    <source>
        <dbReference type="ARBA" id="ARBA00022801"/>
    </source>
</evidence>
<evidence type="ECO:0000256" key="13">
    <source>
        <dbReference type="PIRSR" id="PIRSR000927-2"/>
    </source>
</evidence>
<reference evidence="19" key="1">
    <citation type="submission" date="2025-08" db="UniProtKB">
        <authorList>
            <consortium name="Ensembl"/>
        </authorList>
    </citation>
    <scope>IDENTIFICATION</scope>
</reference>
<dbReference type="PROSITE" id="PS00383">
    <property type="entry name" value="TYR_PHOSPHATASE_1"/>
    <property type="match status" value="1"/>
</dbReference>
<dbReference type="Gene3D" id="2.30.29.30">
    <property type="entry name" value="Pleckstrin-homology domain (PH domain)/Phosphotyrosine-binding domain (PTB)"/>
    <property type="match status" value="1"/>
</dbReference>
<comment type="catalytic activity">
    <reaction evidence="11">
        <text>O-phospho-L-tyrosyl-[protein] + H2O = L-tyrosyl-[protein] + phosphate</text>
        <dbReference type="Rhea" id="RHEA:10684"/>
        <dbReference type="Rhea" id="RHEA-COMP:10136"/>
        <dbReference type="Rhea" id="RHEA-COMP:20101"/>
        <dbReference type="ChEBI" id="CHEBI:15377"/>
        <dbReference type="ChEBI" id="CHEBI:43474"/>
        <dbReference type="ChEBI" id="CHEBI:46858"/>
        <dbReference type="ChEBI" id="CHEBI:61978"/>
        <dbReference type="EC" id="3.1.3.48"/>
    </reaction>
</comment>
<dbReference type="InterPro" id="IPR018979">
    <property type="entry name" value="FERM_N"/>
</dbReference>
<dbReference type="InterPro" id="IPR012151">
    <property type="entry name" value="Tyr_Pase_non-rcpt_typ-3/4"/>
</dbReference>
<dbReference type="InterPro" id="IPR000299">
    <property type="entry name" value="FERM_domain"/>
</dbReference>
<dbReference type="InterPro" id="IPR019749">
    <property type="entry name" value="Band_41_domain"/>
</dbReference>
<dbReference type="SMART" id="SM00404">
    <property type="entry name" value="PTPc_motif"/>
    <property type="match status" value="1"/>
</dbReference>
<keyword evidence="8 11" id="KW-0904">Protein phosphatase</keyword>
<protein>
    <recommendedName>
        <fullName evidence="11">Tyrosine-protein phosphatase</fullName>
        <ecNumber evidence="11">3.1.3.48</ecNumber>
    </recommendedName>
</protein>
<dbReference type="SMART" id="SM00295">
    <property type="entry name" value="B41"/>
    <property type="match status" value="1"/>
</dbReference>
<dbReference type="FunFam" id="3.10.20.90:FF:000104">
    <property type="entry name" value="Tyrosine-protein phosphatase non-receptor type"/>
    <property type="match status" value="1"/>
</dbReference>
<organism evidence="19 20">
    <name type="scientific">Salmo trutta</name>
    <name type="common">Brown trout</name>
    <dbReference type="NCBI Taxonomy" id="8032"/>
    <lineage>
        <taxon>Eukaryota</taxon>
        <taxon>Metazoa</taxon>
        <taxon>Chordata</taxon>
        <taxon>Craniata</taxon>
        <taxon>Vertebrata</taxon>
        <taxon>Euteleostomi</taxon>
        <taxon>Actinopterygii</taxon>
        <taxon>Neopterygii</taxon>
        <taxon>Teleostei</taxon>
        <taxon>Protacanthopterygii</taxon>
        <taxon>Salmoniformes</taxon>
        <taxon>Salmonidae</taxon>
        <taxon>Salmoninae</taxon>
        <taxon>Salmo</taxon>
    </lineage>
</organism>
<dbReference type="Pfam" id="PF00595">
    <property type="entry name" value="PDZ"/>
    <property type="match status" value="1"/>
</dbReference>
<dbReference type="InterPro" id="IPR019747">
    <property type="entry name" value="FERM_CS"/>
</dbReference>
<feature type="domain" description="Tyrosine-protein phosphatase" evidence="15">
    <location>
        <begin position="653"/>
        <end position="910"/>
    </location>
</feature>
<dbReference type="GO" id="GO:0009898">
    <property type="term" value="C:cytoplasmic side of plasma membrane"/>
    <property type="evidence" value="ECO:0007669"/>
    <property type="project" value="TreeGrafter"/>
</dbReference>
<dbReference type="PRINTS" id="PR00700">
    <property type="entry name" value="PRTYPHPHTASE"/>
</dbReference>
<keyword evidence="6" id="KW-0597">Phosphoprotein</keyword>
<dbReference type="InterPro" id="IPR011993">
    <property type="entry name" value="PH-like_dom_sf"/>
</dbReference>
<dbReference type="InterPro" id="IPR041783">
    <property type="entry name" value="PTPN3/4_FERM_C"/>
</dbReference>
<dbReference type="PROSITE" id="PS00660">
    <property type="entry name" value="FERM_1"/>
    <property type="match status" value="1"/>
</dbReference>
<dbReference type="InterPro" id="IPR019748">
    <property type="entry name" value="FERM_central"/>
</dbReference>
<keyword evidence="20" id="KW-1185">Reference proteome</keyword>
<comment type="subcellular location">
    <subcellularLocation>
        <location evidence="2">Cell membrane</location>
        <topology evidence="2">Peripheral membrane protein</topology>
        <orientation evidence="2">Cytoplasmic side</orientation>
    </subcellularLocation>
    <subcellularLocation>
        <location evidence="1 11">Cytoplasm</location>
        <location evidence="1 11">Cytoskeleton</location>
    </subcellularLocation>
</comment>
<dbReference type="SUPFAM" id="SSF54236">
    <property type="entry name" value="Ubiquitin-like"/>
    <property type="match status" value="1"/>
</dbReference>
<dbReference type="Proteomes" id="UP000472277">
    <property type="component" value="Chromosome 6"/>
</dbReference>
<dbReference type="InterPro" id="IPR036034">
    <property type="entry name" value="PDZ_sf"/>
</dbReference>
<evidence type="ECO:0000313" key="19">
    <source>
        <dbReference type="Ensembl" id="ENSSTUP00000002151.1"/>
    </source>
</evidence>
<dbReference type="InterPro" id="IPR003595">
    <property type="entry name" value="Tyr_Pase_cat"/>
</dbReference>
<dbReference type="FunFam" id="1.20.80.10:FF:000003">
    <property type="entry name" value="Tyrosine-protein phosphatase non-receptor type 4"/>
    <property type="match status" value="1"/>
</dbReference>
<dbReference type="InterPro" id="IPR014847">
    <property type="entry name" value="FA"/>
</dbReference>
<evidence type="ECO:0000259" key="15">
    <source>
        <dbReference type="PROSITE" id="PS50055"/>
    </source>
</evidence>
<keyword evidence="10 11" id="KW-0206">Cytoskeleton</keyword>
<evidence type="ECO:0000256" key="10">
    <source>
        <dbReference type="ARBA" id="ARBA00023212"/>
    </source>
</evidence>
<evidence type="ECO:0000256" key="14">
    <source>
        <dbReference type="SAM" id="MobiDB-lite"/>
    </source>
</evidence>
<feature type="domain" description="Tyrosine specific protein phosphatases" evidence="16">
    <location>
        <begin position="830"/>
        <end position="901"/>
    </location>
</feature>
<dbReference type="Gene3D" id="3.10.20.90">
    <property type="entry name" value="Phosphatidylinositol 3-kinase Catalytic Subunit, Chain A, domain 1"/>
    <property type="match status" value="1"/>
</dbReference>
<evidence type="ECO:0000259" key="18">
    <source>
        <dbReference type="PROSITE" id="PS50106"/>
    </source>
</evidence>
<keyword evidence="7 11" id="KW-0378">Hydrolase</keyword>
<dbReference type="PROSITE" id="PS00661">
    <property type="entry name" value="FERM_2"/>
    <property type="match status" value="1"/>
</dbReference>
<evidence type="ECO:0000259" key="16">
    <source>
        <dbReference type="PROSITE" id="PS50056"/>
    </source>
</evidence>
<evidence type="ECO:0000256" key="12">
    <source>
        <dbReference type="PIRSR" id="PIRSR000927-1"/>
    </source>
</evidence>
<evidence type="ECO:0000256" key="9">
    <source>
        <dbReference type="ARBA" id="ARBA00023136"/>
    </source>
</evidence>
<keyword evidence="5 11" id="KW-0963">Cytoplasm</keyword>
<evidence type="ECO:0000256" key="8">
    <source>
        <dbReference type="ARBA" id="ARBA00022912"/>
    </source>
</evidence>
<dbReference type="SMART" id="SM01195">
    <property type="entry name" value="FA"/>
    <property type="match status" value="1"/>
</dbReference>
<dbReference type="Ensembl" id="ENSSTUT00000002301.1">
    <property type="protein sequence ID" value="ENSSTUP00000002151.1"/>
    <property type="gene ID" value="ENSSTUG00000001007.1"/>
</dbReference>
<dbReference type="EC" id="3.1.3.48" evidence="11"/>
<dbReference type="GO" id="GO:0005737">
    <property type="term" value="C:cytoplasm"/>
    <property type="evidence" value="ECO:0007669"/>
    <property type="project" value="TreeGrafter"/>
</dbReference>
<dbReference type="InterPro" id="IPR029021">
    <property type="entry name" value="Prot-tyrosine_phosphatase-like"/>
</dbReference>
<dbReference type="SMART" id="SM00228">
    <property type="entry name" value="PDZ"/>
    <property type="match status" value="1"/>
</dbReference>
<dbReference type="SUPFAM" id="SSF52799">
    <property type="entry name" value="(Phosphotyrosine protein) phosphatases II"/>
    <property type="match status" value="1"/>
</dbReference>
<evidence type="ECO:0000256" key="2">
    <source>
        <dbReference type="ARBA" id="ARBA00004413"/>
    </source>
</evidence>
<dbReference type="Gene3D" id="2.30.42.10">
    <property type="match status" value="1"/>
</dbReference>
<keyword evidence="9" id="KW-0472">Membrane</keyword>
<dbReference type="CDD" id="cd06706">
    <property type="entry name" value="PDZ_PTPN3-4-like"/>
    <property type="match status" value="1"/>
</dbReference>
<dbReference type="GO" id="GO:0005856">
    <property type="term" value="C:cytoskeleton"/>
    <property type="evidence" value="ECO:0007669"/>
    <property type="project" value="UniProtKB-SubCell"/>
</dbReference>
<feature type="active site" description="Phosphocysteine intermediate" evidence="12">
    <location>
        <position position="851"/>
    </location>
</feature>
<dbReference type="InterPro" id="IPR018980">
    <property type="entry name" value="FERM_PH-like_C"/>
</dbReference>
<dbReference type="InterPro" id="IPR001478">
    <property type="entry name" value="PDZ"/>
</dbReference>
<dbReference type="CDD" id="cd13189">
    <property type="entry name" value="FERM_C_PTPN4_PTPN3_like"/>
    <property type="match status" value="1"/>
</dbReference>
<dbReference type="SUPFAM" id="SSF50729">
    <property type="entry name" value="PH domain-like"/>
    <property type="match status" value="1"/>
</dbReference>
<reference evidence="19" key="2">
    <citation type="submission" date="2025-09" db="UniProtKB">
        <authorList>
            <consortium name="Ensembl"/>
        </authorList>
    </citation>
    <scope>IDENTIFICATION</scope>
</reference>
<evidence type="ECO:0000313" key="20">
    <source>
        <dbReference type="Proteomes" id="UP000472277"/>
    </source>
</evidence>
<feature type="binding site" evidence="13">
    <location>
        <begin position="851"/>
        <end position="857"/>
    </location>
    <ligand>
        <name>substrate</name>
    </ligand>
</feature>
<dbReference type="InterPro" id="IPR000242">
    <property type="entry name" value="PTP_cat"/>
</dbReference>
<dbReference type="AlphaFoldDB" id="A0A673W1N9"/>
<dbReference type="Pfam" id="PF09380">
    <property type="entry name" value="FERM_C"/>
    <property type="match status" value="1"/>
</dbReference>
<dbReference type="FunFam" id="3.90.190.10:FF:000023">
    <property type="entry name" value="Tyrosine-protein phosphatase non-receptor type"/>
    <property type="match status" value="1"/>
</dbReference>
<dbReference type="Gene3D" id="3.90.190.10">
    <property type="entry name" value="Protein tyrosine phosphatase superfamily"/>
    <property type="match status" value="1"/>
</dbReference>
<dbReference type="FunFam" id="2.30.42.10:FF:000045">
    <property type="entry name" value="Tyrosine-protein phosphatase non-receptor type"/>
    <property type="match status" value="1"/>
</dbReference>
<sequence length="948" mass="108197">MTSPSQLPAGSNYNDRASELAQDRQHTEVVCNVLLLDNTVQAFKVNHDQGQVLLDVVFKHLELTERDYFGLQLADDSSDSQRWLDPTKPIRKQLKRGSPHSLNFRVKFFVTDPNKLQEEYTRYQYFLQIKQDILSGRLPCPYITAALLASYAVQSELGDYSQDENLPGYLSEYSFIPNAPQDFEKEIAKQHQQHKGLPPAQSEFNYLNTARTLELYGVELHYARDQSNTDILIGVMSTGIVTYKNRVRINCFPWLQIVKISFKCRQFFIQLRRELNESREALLAFNMVNYRACKNLWKACVEHHTFFRLDRPLPPQKNFFAHVFQLGSKYRYCGRTEVQSVQYGKEKGIKDRVFARSPSKPLVRRPMGGRMDWESVSRNSRASLSDDRLETQSLPTRSPPGTPNQNSKFAQERLRPSSVGHLLDHVIYHDHASPCPTFTNHKSASSTQANSISLDSTPCTTHLRTHTHTLWFRLTKTWFCALCFFFSLSQPNGVLPHDNLVFIKMCPDEQGRFGFNVKGGLDQKMPVIVSRVAPGTAADLCVPRLNEGDQVVLINGQDISEHTHDQVVMFIKASCEESDSGELNLLVRPNAMYDLVEEEKLEDGDTESNYQYSPERAPQDQDQHQDQSQPDHHPSCWRDSILQLKEGLSTGAVQQQFDQLYRKRPGLTMSCAKLPQNISKNRYRDISPYDATRVILKGEDGDYINANYINMVIAASSAVNRYIACQGPLPATCSDFWRMTWEQGSNMVVMLTTQVERGRVKCHQYWPNSGAIATHGDFQVSCVTEEGKSAFLVREITLTHLESGESRPLTQIQYMAWPDHGVPDDYTDFLDFVSLVRRKREGKEEPVIVHCSAGIGRTGVLITMETAMCLIECNQPVYPLDIVRTMRDQRAMMIQTPSQYRFVCEAILKVYKEELVKPLTPTNHCYEPSSTQLPPLVRRGIPPPLPSH</sequence>
<dbReference type="Pfam" id="PF09379">
    <property type="entry name" value="FERM_N"/>
    <property type="match status" value="1"/>
</dbReference>
<name>A0A673W1N9_SALTR</name>
<feature type="domain" description="FERM" evidence="17">
    <location>
        <begin position="29"/>
        <end position="311"/>
    </location>
</feature>
<feature type="region of interest" description="Disordered" evidence="14">
    <location>
        <begin position="598"/>
        <end position="636"/>
    </location>
</feature>
<evidence type="ECO:0000256" key="1">
    <source>
        <dbReference type="ARBA" id="ARBA00004245"/>
    </source>
</evidence>
<dbReference type="InterPro" id="IPR000387">
    <property type="entry name" value="Tyr_Pase_dom"/>
</dbReference>
<feature type="binding site" evidence="13">
    <location>
        <position position="819"/>
    </location>
    <ligand>
        <name>substrate</name>
    </ligand>
</feature>
<evidence type="ECO:0000256" key="6">
    <source>
        <dbReference type="ARBA" id="ARBA00022553"/>
    </source>
</evidence>
<evidence type="ECO:0000256" key="11">
    <source>
        <dbReference type="PIRNR" id="PIRNR000927"/>
    </source>
</evidence>
<dbReference type="PRINTS" id="PR00935">
    <property type="entry name" value="BAND41"/>
</dbReference>
<gene>
    <name evidence="19" type="primary">LOC115196008</name>
</gene>
<evidence type="ECO:0000256" key="3">
    <source>
        <dbReference type="ARBA" id="ARBA00009649"/>
    </source>
</evidence>
<proteinExistence type="inferred from homology"/>
<evidence type="ECO:0000259" key="17">
    <source>
        <dbReference type="PROSITE" id="PS50057"/>
    </source>
</evidence>
<feature type="region of interest" description="Disordered" evidence="14">
    <location>
        <begin position="927"/>
        <end position="948"/>
    </location>
</feature>
<dbReference type="SUPFAM" id="SSF50156">
    <property type="entry name" value="PDZ domain-like"/>
    <property type="match status" value="1"/>
</dbReference>
<keyword evidence="4" id="KW-1003">Cell membrane</keyword>
<dbReference type="Gene3D" id="1.20.80.10">
    <property type="match status" value="1"/>
</dbReference>
<dbReference type="PIRSF" id="PIRSF000927">
    <property type="entry name" value="Tyr-Ptase_nr3"/>
    <property type="match status" value="1"/>
</dbReference>
<comment type="similarity">
    <text evidence="3 11">Belongs to the protein-tyrosine phosphatase family. Non-receptor class subfamily.</text>
</comment>
<dbReference type="PANTHER" id="PTHR45706:SF7">
    <property type="entry name" value="TYROSINE-PROTEIN PHOSPHATASE NON-RECEPTOR TYPE 4"/>
    <property type="match status" value="1"/>
</dbReference>
<evidence type="ECO:0000256" key="5">
    <source>
        <dbReference type="ARBA" id="ARBA00022490"/>
    </source>
</evidence>
<dbReference type="InterPro" id="IPR016130">
    <property type="entry name" value="Tyr_Pase_AS"/>
</dbReference>
<dbReference type="InterPro" id="IPR029071">
    <property type="entry name" value="Ubiquitin-like_domsf"/>
</dbReference>
<evidence type="ECO:0000256" key="4">
    <source>
        <dbReference type="ARBA" id="ARBA00022475"/>
    </source>
</evidence>
<feature type="compositionally biased region" description="Basic and acidic residues" evidence="14">
    <location>
        <begin position="617"/>
        <end position="636"/>
    </location>
</feature>
<dbReference type="InterPro" id="IPR014352">
    <property type="entry name" value="FERM/acyl-CoA-bd_prot_sf"/>
</dbReference>